<proteinExistence type="inferred from homology"/>
<comment type="catalytic activity">
    <reaction evidence="7">
        <text>ATP + H2O = ADP + phosphate + H(+)</text>
        <dbReference type="Rhea" id="RHEA:13065"/>
        <dbReference type="ChEBI" id="CHEBI:15377"/>
        <dbReference type="ChEBI" id="CHEBI:15378"/>
        <dbReference type="ChEBI" id="CHEBI:30616"/>
        <dbReference type="ChEBI" id="CHEBI:43474"/>
        <dbReference type="ChEBI" id="CHEBI:456216"/>
    </reaction>
</comment>
<dbReference type="InterPro" id="IPR027417">
    <property type="entry name" value="P-loop_NTPase"/>
</dbReference>
<dbReference type="Gene3D" id="3.40.50.300">
    <property type="entry name" value="P-loop containing nucleotide triphosphate hydrolases"/>
    <property type="match status" value="2"/>
</dbReference>
<evidence type="ECO:0000256" key="6">
    <source>
        <dbReference type="ARBA" id="ARBA00022842"/>
    </source>
</evidence>
<dbReference type="InterPro" id="IPR058017">
    <property type="entry name" value="At3g28540-like_C"/>
</dbReference>
<keyword evidence="6" id="KW-0460">Magnesium</keyword>
<dbReference type="Pfam" id="PF25568">
    <property type="entry name" value="AAA_lid_At3g28540"/>
    <property type="match status" value="1"/>
</dbReference>
<dbReference type="AlphaFoldDB" id="A0A6N2LKN1"/>
<sequence>MEISSSTSETKLATAKIVLSTAASVAAAAMLARSIAQDVVPHEFQAYLYYRIRNFFGRFSSQLTMVVDEFDGYTYNEVYGAAETYLGSKVSPTTQRLKVSKQEKENEFTVKMDRNEEIVDIFQDVKFKWVLVCAHVDSKNYHNSFDHTSTLRSEVRSFEVSFPKEHKDMVLESYFPYIVKVAKSMVQEKKTLKIFTVDHEHMYGNLADAWKPVNLDHPATFDTLALDTEDKEKILEDLERFVKRRDYYRKVGKAWKRGYLLYGPPGTGKSSLIAAMANYLNFDIYDLELTEVRCNSELRKILIATANRSILVVEDIDCSIELQDRMAEESASQRHGYPPQKQVTLSGLLNFIDGLWSSCGDERIIVFTTNHKAKLDPALLRPGRMDVHVHMSYCTPCGFKLLAANYLGIKDHVLFEEIEELIKTAEVTPAEVAEQLMRSDEHETVLNELIEFLVDKKKENAMAEMKEKESKIGKSSLVAAMANHLRFDLYDHLQLANIMRDSDLRKLLLATGNRSILLTQSGLLNFIDGLWSSCGDERIIVFTTSHKESLDPALLRPGRMDMHIHMSYCLQLLGRQWQSQAVGRNRGPD</sequence>
<dbReference type="Pfam" id="PF14363">
    <property type="entry name" value="AAA_assoc"/>
    <property type="match status" value="1"/>
</dbReference>
<dbReference type="GO" id="GO:0006950">
    <property type="term" value="P:response to stress"/>
    <property type="evidence" value="ECO:0007669"/>
    <property type="project" value="UniProtKB-ARBA"/>
</dbReference>
<protein>
    <recommendedName>
        <fullName evidence="9">AAA+ ATPase domain-containing protein</fullName>
    </recommendedName>
</protein>
<evidence type="ECO:0000256" key="8">
    <source>
        <dbReference type="RuleBase" id="RU003651"/>
    </source>
</evidence>
<comment type="similarity">
    <text evidence="2">Belongs to the AAA ATPase family. BCS1 subfamily.</text>
</comment>
<dbReference type="InterPro" id="IPR003593">
    <property type="entry name" value="AAA+_ATPase"/>
</dbReference>
<dbReference type="InterPro" id="IPR025753">
    <property type="entry name" value="AAA_N_dom"/>
</dbReference>
<dbReference type="GO" id="GO:0016887">
    <property type="term" value="F:ATP hydrolysis activity"/>
    <property type="evidence" value="ECO:0007669"/>
    <property type="project" value="InterPro"/>
</dbReference>
<evidence type="ECO:0000256" key="2">
    <source>
        <dbReference type="ARBA" id="ARBA00007448"/>
    </source>
</evidence>
<dbReference type="PROSITE" id="PS00674">
    <property type="entry name" value="AAA"/>
    <property type="match status" value="2"/>
</dbReference>
<evidence type="ECO:0000256" key="3">
    <source>
        <dbReference type="ARBA" id="ARBA00022741"/>
    </source>
</evidence>
<evidence type="ECO:0000256" key="5">
    <source>
        <dbReference type="ARBA" id="ARBA00022840"/>
    </source>
</evidence>
<comment type="cofactor">
    <cofactor evidence="1">
        <name>Mg(2+)</name>
        <dbReference type="ChEBI" id="CHEBI:18420"/>
    </cofactor>
</comment>
<organism evidence="10">
    <name type="scientific">Salix viminalis</name>
    <name type="common">Common osier</name>
    <name type="synonym">Basket willow</name>
    <dbReference type="NCBI Taxonomy" id="40686"/>
    <lineage>
        <taxon>Eukaryota</taxon>
        <taxon>Viridiplantae</taxon>
        <taxon>Streptophyta</taxon>
        <taxon>Embryophyta</taxon>
        <taxon>Tracheophyta</taxon>
        <taxon>Spermatophyta</taxon>
        <taxon>Magnoliopsida</taxon>
        <taxon>eudicotyledons</taxon>
        <taxon>Gunneridae</taxon>
        <taxon>Pentapetalae</taxon>
        <taxon>rosids</taxon>
        <taxon>fabids</taxon>
        <taxon>Malpighiales</taxon>
        <taxon>Salicaceae</taxon>
        <taxon>Saliceae</taxon>
        <taxon>Salix</taxon>
    </lineage>
</organism>
<name>A0A6N2LKN1_SALVM</name>
<evidence type="ECO:0000259" key="9">
    <source>
        <dbReference type="SMART" id="SM00382"/>
    </source>
</evidence>
<dbReference type="GO" id="GO:0005524">
    <property type="term" value="F:ATP binding"/>
    <property type="evidence" value="ECO:0007669"/>
    <property type="project" value="UniProtKB-KW"/>
</dbReference>
<evidence type="ECO:0000313" key="10">
    <source>
        <dbReference type="EMBL" id="VFU37893.1"/>
    </source>
</evidence>
<dbReference type="SMART" id="SM00382">
    <property type="entry name" value="AAA"/>
    <property type="match status" value="1"/>
</dbReference>
<dbReference type="SUPFAM" id="SSF52540">
    <property type="entry name" value="P-loop containing nucleoside triphosphate hydrolases"/>
    <property type="match status" value="2"/>
</dbReference>
<keyword evidence="4" id="KW-0378">Hydrolase</keyword>
<gene>
    <name evidence="10" type="ORF">SVIM_LOCUS203617</name>
</gene>
<dbReference type="CDD" id="cd19510">
    <property type="entry name" value="RecA-like_BCS1"/>
    <property type="match status" value="1"/>
</dbReference>
<reference evidence="10" key="1">
    <citation type="submission" date="2019-03" db="EMBL/GenBank/DDBJ databases">
        <authorList>
            <person name="Mank J."/>
            <person name="Almeida P."/>
        </authorList>
    </citation>
    <scope>NUCLEOTIDE SEQUENCE</scope>
    <source>
        <strain evidence="10">78183</strain>
    </source>
</reference>
<dbReference type="FunFam" id="3.40.50.300:FF:001122">
    <property type="entry name" value="AAA-ATPase ASD, mitochondrial"/>
    <property type="match status" value="1"/>
</dbReference>
<evidence type="ECO:0000256" key="7">
    <source>
        <dbReference type="ARBA" id="ARBA00049360"/>
    </source>
</evidence>
<keyword evidence="5 8" id="KW-0067">ATP-binding</keyword>
<dbReference type="InterPro" id="IPR003959">
    <property type="entry name" value="ATPase_AAA_core"/>
</dbReference>
<dbReference type="EMBL" id="CAADRP010001335">
    <property type="protein sequence ID" value="VFU37893.1"/>
    <property type="molecule type" value="Genomic_DNA"/>
</dbReference>
<dbReference type="InterPro" id="IPR003960">
    <property type="entry name" value="ATPase_AAA_CS"/>
</dbReference>
<dbReference type="Gene3D" id="6.10.280.40">
    <property type="match status" value="1"/>
</dbReference>
<dbReference type="InterPro" id="IPR050747">
    <property type="entry name" value="Mitochondrial_chaperone_BCS1"/>
</dbReference>
<keyword evidence="3 8" id="KW-0547">Nucleotide-binding</keyword>
<evidence type="ECO:0000256" key="4">
    <source>
        <dbReference type="ARBA" id="ARBA00022801"/>
    </source>
</evidence>
<evidence type="ECO:0000256" key="1">
    <source>
        <dbReference type="ARBA" id="ARBA00001946"/>
    </source>
</evidence>
<accession>A0A6N2LKN1</accession>
<feature type="domain" description="AAA+ ATPase" evidence="9">
    <location>
        <begin position="255"/>
        <end position="395"/>
    </location>
</feature>
<dbReference type="PANTHER" id="PTHR23070">
    <property type="entry name" value="BCS1 AAA-TYPE ATPASE"/>
    <property type="match status" value="1"/>
</dbReference>
<dbReference type="Pfam" id="PF00004">
    <property type="entry name" value="AAA"/>
    <property type="match status" value="2"/>
</dbReference>